<dbReference type="Pfam" id="PF25529">
    <property type="entry name" value="Ig_ENGASE1_C"/>
    <property type="match status" value="1"/>
</dbReference>
<name>A0A8T0L767_PHAAN</name>
<protein>
    <recommendedName>
        <fullName evidence="3">mannosyl-glycoprotein endo-beta-N-acetylglucosaminidase</fullName>
        <ecNumber evidence="3">3.2.1.96</ecNumber>
    </recommendedName>
</protein>
<dbReference type="Gene3D" id="3.20.20.80">
    <property type="entry name" value="Glycosidases"/>
    <property type="match status" value="1"/>
</dbReference>
<dbReference type="EC" id="3.2.1.96" evidence="3"/>
<dbReference type="AlphaFoldDB" id="A0A8T0L767"/>
<evidence type="ECO:0000259" key="9">
    <source>
        <dbReference type="Pfam" id="PF03644"/>
    </source>
</evidence>
<feature type="domain" description="Cytosolic endo-beta-N-acetylglucosaminidase TIM barrel" evidence="9">
    <location>
        <begin position="117"/>
        <end position="362"/>
    </location>
</feature>
<evidence type="ECO:0000256" key="4">
    <source>
        <dbReference type="ARBA" id="ARBA00022490"/>
    </source>
</evidence>
<dbReference type="InterPro" id="IPR005201">
    <property type="entry name" value="TIM_ENGase"/>
</dbReference>
<feature type="domain" description="Cytosolic endo-beta-N-acetylglucosaminidase C-terminal" evidence="10">
    <location>
        <begin position="546"/>
        <end position="666"/>
    </location>
</feature>
<accession>A0A8T0L767</accession>
<evidence type="ECO:0000256" key="1">
    <source>
        <dbReference type="ARBA" id="ARBA00004514"/>
    </source>
</evidence>
<dbReference type="GO" id="GO:0006491">
    <property type="term" value="P:N-glycan processing"/>
    <property type="evidence" value="ECO:0007669"/>
    <property type="project" value="UniProtKB-ARBA"/>
</dbReference>
<evidence type="ECO:0000256" key="2">
    <source>
        <dbReference type="ARBA" id="ARBA00007849"/>
    </source>
</evidence>
<evidence type="ECO:0000256" key="6">
    <source>
        <dbReference type="ARBA" id="ARBA00023295"/>
    </source>
</evidence>
<organism evidence="11 12">
    <name type="scientific">Phaseolus angularis</name>
    <name type="common">Azuki bean</name>
    <name type="synonym">Vigna angularis</name>
    <dbReference type="NCBI Taxonomy" id="3914"/>
    <lineage>
        <taxon>Eukaryota</taxon>
        <taxon>Viridiplantae</taxon>
        <taxon>Streptophyta</taxon>
        <taxon>Embryophyta</taxon>
        <taxon>Tracheophyta</taxon>
        <taxon>Spermatophyta</taxon>
        <taxon>Magnoliopsida</taxon>
        <taxon>eudicotyledons</taxon>
        <taxon>Gunneridae</taxon>
        <taxon>Pentapetalae</taxon>
        <taxon>rosids</taxon>
        <taxon>fabids</taxon>
        <taxon>Fabales</taxon>
        <taxon>Fabaceae</taxon>
        <taxon>Papilionoideae</taxon>
        <taxon>50 kb inversion clade</taxon>
        <taxon>NPAAA clade</taxon>
        <taxon>indigoferoid/millettioid clade</taxon>
        <taxon>Phaseoleae</taxon>
        <taxon>Vigna</taxon>
    </lineage>
</organism>
<evidence type="ECO:0000256" key="3">
    <source>
        <dbReference type="ARBA" id="ARBA00012566"/>
    </source>
</evidence>
<sequence>MIPRLLGVYINRQFLINVRHILRSFVAAIQTSYDFVAMSNPKSETVSESSVSEPPPTQPSVPISYPIKTLEELESRSYFDSFHYPFNRASVPILNGGSSSLPQRRRLLVCHDMAGGYLDDKWIQGGTNPDAYAIWHWHLIDVFVYFSHSLVTLPPPSWTNTAHRHGVKVLGTFITEWDEGRTACNTLLSTKETAHMYAERLAELAADLGFDGWLINMEVNLDPGQIPNLIEFVDHLSLTMHSSVPGSLVLWYDSVTVEGKLNWQDQLNEHNKPFFDICDGIFVNYTWKEDYPRLSAAVANERKFDVYMGIDVFGRNTYGGGQWNVDVALDLLRKNDVSAAIFAPGWVYETKQAPDFETAQNRDVVTIFQSMVTMYQIVLGATFLAKVSSLKEASYSGGGNIKFKGSLEEKIYFERKIFQVGFLLSELPVHFIYTVKSDSNSSLGLKLEFTSTGDGRRASMLLASRAVNHFSDKFSKVIMTRERKGFSSGWVINEGVVAMSGYTLTEIHAVCYRSDSNDNDGTVASPSDYFALLGHITIKTVDYKSDFPLSSSWLVDGTCIKWTSDPLGSKTLDVKISWKLKHENSYLFLKFNVYLVKLSKQAGGNPVTTLEDVKEYLGVAQVSCFYVSDLKVPSDTSTLKFIIQVCSVDGTIQELDESPYYELEVEGP</sequence>
<gene>
    <name evidence="11" type="ORF">HKW66_Vig0059850</name>
</gene>
<evidence type="ECO:0000256" key="5">
    <source>
        <dbReference type="ARBA" id="ARBA00022801"/>
    </source>
</evidence>
<keyword evidence="5" id="KW-0378">Hydrolase</keyword>
<evidence type="ECO:0000313" key="12">
    <source>
        <dbReference type="Proteomes" id="UP000743370"/>
    </source>
</evidence>
<keyword evidence="4" id="KW-0963">Cytoplasm</keyword>
<dbReference type="Pfam" id="PF03644">
    <property type="entry name" value="Glyco_hydro_85"/>
    <property type="match status" value="1"/>
</dbReference>
<dbReference type="FunFam" id="3.20.20.80:FF:000043">
    <property type="entry name" value="cytosolic endo-beta-N-acetylglucosaminidase"/>
    <property type="match status" value="1"/>
</dbReference>
<comment type="similarity">
    <text evidence="2">Belongs to the glycosyl hydrolase 85 family.</text>
</comment>
<comment type="function">
    <text evidence="8">Endoglycosidase that releases N-glycans from glycoproteins by cleaving the beta-1,4-glycosidic bond in the N,N'-diacetylchitobiose core. Involved in the production of high-mannose type N-glycans during plant development and fruit maturation.</text>
</comment>
<keyword evidence="6" id="KW-0326">Glycosidase</keyword>
<dbReference type="EMBL" id="JABFOF010000002">
    <property type="protein sequence ID" value="KAG2406728.1"/>
    <property type="molecule type" value="Genomic_DNA"/>
</dbReference>
<dbReference type="InterPro" id="IPR057882">
    <property type="entry name" value="ENGase_C"/>
</dbReference>
<comment type="caution">
    <text evidence="11">The sequence shown here is derived from an EMBL/GenBank/DDBJ whole genome shotgun (WGS) entry which is preliminary data.</text>
</comment>
<evidence type="ECO:0000313" key="11">
    <source>
        <dbReference type="EMBL" id="KAG2406728.1"/>
    </source>
</evidence>
<reference evidence="11 12" key="1">
    <citation type="submission" date="2020-05" db="EMBL/GenBank/DDBJ databases">
        <title>Vigna angularis (adzuki bean) Var. LongXiaoDou No. 4 denovo assembly.</title>
        <authorList>
            <person name="Xiang H."/>
        </authorList>
    </citation>
    <scope>NUCLEOTIDE SEQUENCE [LARGE SCALE GENOMIC DNA]</scope>
    <source>
        <tissue evidence="11">Leaf</tissue>
    </source>
</reference>
<dbReference type="Proteomes" id="UP000743370">
    <property type="component" value="Unassembled WGS sequence"/>
</dbReference>
<proteinExistence type="inferred from homology"/>
<dbReference type="GO" id="GO:0033925">
    <property type="term" value="F:mannosyl-glycoprotein endo-beta-N-acetylglucosaminidase activity"/>
    <property type="evidence" value="ECO:0007669"/>
    <property type="project" value="UniProtKB-EC"/>
</dbReference>
<dbReference type="PANTHER" id="PTHR13246">
    <property type="entry name" value="ENDO BETA N-ACETYLGLUCOSAMINIDASE"/>
    <property type="match status" value="1"/>
</dbReference>
<comment type="catalytic activity">
    <reaction evidence="7">
        <text>an N(4)-(oligosaccharide-(1-&gt;3)-[oligosaccharide-(1-&gt;6)]-beta-D-Man-(1-&gt;4)-beta-D-GlcNAc-(1-&gt;4)-alpha-D-GlcNAc)-L-asparaginyl-[protein] + H2O = an oligosaccharide-(1-&gt;3)-[oligosaccharide-(1-&gt;6)]-beta-D-Man-(1-&gt;4)-D-GlcNAc + N(4)-(N-acetyl-beta-D-glucosaminyl)-L-asparaginyl-[protein]</text>
        <dbReference type="Rhea" id="RHEA:73067"/>
        <dbReference type="Rhea" id="RHEA-COMP:12603"/>
        <dbReference type="Rhea" id="RHEA-COMP:18176"/>
        <dbReference type="ChEBI" id="CHEBI:15377"/>
        <dbReference type="ChEBI" id="CHEBI:132248"/>
        <dbReference type="ChEBI" id="CHEBI:192714"/>
        <dbReference type="ChEBI" id="CHEBI:192715"/>
        <dbReference type="EC" id="3.2.1.96"/>
    </reaction>
</comment>
<evidence type="ECO:0000259" key="10">
    <source>
        <dbReference type="Pfam" id="PF25529"/>
    </source>
</evidence>
<evidence type="ECO:0000256" key="7">
    <source>
        <dbReference type="ARBA" id="ARBA00034414"/>
    </source>
</evidence>
<dbReference type="GO" id="GO:0005829">
    <property type="term" value="C:cytosol"/>
    <property type="evidence" value="ECO:0007669"/>
    <property type="project" value="UniProtKB-SubCell"/>
</dbReference>
<dbReference type="InterPro" id="IPR032979">
    <property type="entry name" value="ENGase"/>
</dbReference>
<dbReference type="PANTHER" id="PTHR13246:SF1">
    <property type="entry name" value="CYTOSOLIC ENDO-BETA-N-ACETYLGLUCOSAMINIDASE"/>
    <property type="match status" value="1"/>
</dbReference>
<dbReference type="CDD" id="cd06547">
    <property type="entry name" value="GH85_ENGase"/>
    <property type="match status" value="1"/>
</dbReference>
<evidence type="ECO:0000256" key="8">
    <source>
        <dbReference type="ARBA" id="ARBA00060018"/>
    </source>
</evidence>
<comment type="subcellular location">
    <subcellularLocation>
        <location evidence="1">Cytoplasm</location>
        <location evidence="1">Cytosol</location>
    </subcellularLocation>
</comment>